<feature type="compositionally biased region" description="Basic and acidic residues" evidence="1">
    <location>
        <begin position="102"/>
        <end position="112"/>
    </location>
</feature>
<name>A0A7C8NJG4_ORBOL</name>
<sequence>MDNKTENLEATSDSWIVLTAELLVSLSRSEWEKSGWNENPSPQPEPPTDLNASTTLNYNNPSLNTHKEVAKEECLKRKRSESSTIRHAIPHPTKRRRPIPKWVRDEQDKENNEPCLGSLLCEDEPYLFS</sequence>
<reference evidence="2 3" key="1">
    <citation type="submission" date="2019-06" db="EMBL/GenBank/DDBJ databases">
        <authorList>
            <person name="Palmer J.M."/>
        </authorList>
    </citation>
    <scope>NUCLEOTIDE SEQUENCE [LARGE SCALE GENOMIC DNA]</scope>
    <source>
        <strain evidence="2 3">TWF102</strain>
    </source>
</reference>
<evidence type="ECO:0000256" key="1">
    <source>
        <dbReference type="SAM" id="MobiDB-lite"/>
    </source>
</evidence>
<evidence type="ECO:0000313" key="3">
    <source>
        <dbReference type="Proteomes" id="UP000475325"/>
    </source>
</evidence>
<protein>
    <submittedName>
        <fullName evidence="2">Uncharacterized protein</fullName>
    </submittedName>
</protein>
<feature type="region of interest" description="Disordered" evidence="1">
    <location>
        <begin position="29"/>
        <end position="116"/>
    </location>
</feature>
<evidence type="ECO:0000313" key="2">
    <source>
        <dbReference type="EMBL" id="KAF3111297.1"/>
    </source>
</evidence>
<dbReference type="EMBL" id="WIQW01000004">
    <property type="protein sequence ID" value="KAF3111297.1"/>
    <property type="molecule type" value="Genomic_DNA"/>
</dbReference>
<dbReference type="AlphaFoldDB" id="A0A7C8NJG4"/>
<comment type="caution">
    <text evidence="2">The sequence shown here is derived from an EMBL/GenBank/DDBJ whole genome shotgun (WGS) entry which is preliminary data.</text>
</comment>
<dbReference type="Proteomes" id="UP000475325">
    <property type="component" value="Unassembled WGS sequence"/>
</dbReference>
<gene>
    <name evidence="2" type="ORF">TWF102_006970</name>
</gene>
<feature type="compositionally biased region" description="Polar residues" evidence="1">
    <location>
        <begin position="50"/>
        <end position="64"/>
    </location>
</feature>
<proteinExistence type="predicted"/>
<feature type="compositionally biased region" description="Basic residues" evidence="1">
    <location>
        <begin position="88"/>
        <end position="99"/>
    </location>
</feature>
<feature type="compositionally biased region" description="Basic and acidic residues" evidence="1">
    <location>
        <begin position="65"/>
        <end position="75"/>
    </location>
</feature>
<accession>A0A7C8NJG4</accession>
<organism evidence="2 3">
    <name type="scientific">Orbilia oligospora</name>
    <name type="common">Nematode-trapping fungus</name>
    <name type="synonym">Arthrobotrys oligospora</name>
    <dbReference type="NCBI Taxonomy" id="2813651"/>
    <lineage>
        <taxon>Eukaryota</taxon>
        <taxon>Fungi</taxon>
        <taxon>Dikarya</taxon>
        <taxon>Ascomycota</taxon>
        <taxon>Pezizomycotina</taxon>
        <taxon>Orbiliomycetes</taxon>
        <taxon>Orbiliales</taxon>
        <taxon>Orbiliaceae</taxon>
        <taxon>Orbilia</taxon>
    </lineage>
</organism>